<accession>A0A7W8Z981</accession>
<evidence type="ECO:0000313" key="2">
    <source>
        <dbReference type="EMBL" id="MBB5629749.1"/>
    </source>
</evidence>
<dbReference type="Proteomes" id="UP000588112">
    <property type="component" value="Unassembled WGS sequence"/>
</dbReference>
<dbReference type="AlphaFoldDB" id="A0A7W8Z981"/>
<evidence type="ECO:0000256" key="1">
    <source>
        <dbReference type="SAM" id="MobiDB-lite"/>
    </source>
</evidence>
<dbReference type="Gene3D" id="3.40.50.720">
    <property type="entry name" value="NAD(P)-binding Rossmann-like Domain"/>
    <property type="match status" value="1"/>
</dbReference>
<feature type="region of interest" description="Disordered" evidence="1">
    <location>
        <begin position="116"/>
        <end position="140"/>
    </location>
</feature>
<name>A0A7W8Z981_9ACTN</name>
<protein>
    <recommendedName>
        <fullName evidence="4">SDR family oxidoreductase</fullName>
    </recommendedName>
</protein>
<keyword evidence="3" id="KW-1185">Reference proteome</keyword>
<dbReference type="EMBL" id="JACHBR010000001">
    <property type="protein sequence ID" value="MBB5629749.1"/>
    <property type="molecule type" value="Genomic_DNA"/>
</dbReference>
<evidence type="ECO:0000313" key="3">
    <source>
        <dbReference type="Proteomes" id="UP000588112"/>
    </source>
</evidence>
<feature type="compositionally biased region" description="Acidic residues" evidence="1">
    <location>
        <begin position="1"/>
        <end position="15"/>
    </location>
</feature>
<reference evidence="2 3" key="1">
    <citation type="submission" date="2020-08" db="EMBL/GenBank/DDBJ databases">
        <title>Sequencing the genomes of 1000 actinobacteria strains.</title>
        <authorList>
            <person name="Klenk H.-P."/>
        </authorList>
    </citation>
    <scope>NUCLEOTIDE SEQUENCE [LARGE SCALE GENOMIC DNA]</scope>
    <source>
        <strain evidence="2 3">DSM 45790</strain>
    </source>
</reference>
<sequence length="188" mass="19658">MDADEDDVQAAEDGEAVQQAPPLAEDVVDDEVVAGLGHARDRAVEAGPGPGQDGVQLAGIQLQRAPAGAHRVDGIDGQVEEGTIQDVQELVGDARLARAGRPVEKEDLPGPGCGEAHGLHCGQGPKRCSPWLPPRRKVKRSRSAMRELAYSSSKAALNMIAIRYAQALPEITLNLVTPGEAASSPPPT</sequence>
<gene>
    <name evidence="2" type="ORF">BJ981_005448</name>
</gene>
<comment type="caution">
    <text evidence="2">The sequence shown here is derived from an EMBL/GenBank/DDBJ whole genome shotgun (WGS) entry which is preliminary data.</text>
</comment>
<proteinExistence type="predicted"/>
<feature type="region of interest" description="Disordered" evidence="1">
    <location>
        <begin position="1"/>
        <end position="55"/>
    </location>
</feature>
<organism evidence="2 3">
    <name type="scientific">Sphaerisporangium krabiense</name>
    <dbReference type="NCBI Taxonomy" id="763782"/>
    <lineage>
        <taxon>Bacteria</taxon>
        <taxon>Bacillati</taxon>
        <taxon>Actinomycetota</taxon>
        <taxon>Actinomycetes</taxon>
        <taxon>Streptosporangiales</taxon>
        <taxon>Streptosporangiaceae</taxon>
        <taxon>Sphaerisporangium</taxon>
    </lineage>
</organism>
<evidence type="ECO:0008006" key="4">
    <source>
        <dbReference type="Google" id="ProtNLM"/>
    </source>
</evidence>